<dbReference type="InParanoid" id="A0A067PUZ4"/>
<dbReference type="InterPro" id="IPR006597">
    <property type="entry name" value="Sel1-like"/>
</dbReference>
<feature type="compositionally biased region" description="Basic and acidic residues" evidence="2">
    <location>
        <begin position="1149"/>
        <end position="1158"/>
    </location>
</feature>
<keyword evidence="3" id="KW-1133">Transmembrane helix</keyword>
<feature type="region of interest" description="Disordered" evidence="2">
    <location>
        <begin position="528"/>
        <end position="549"/>
    </location>
</feature>
<dbReference type="OrthoDB" id="27934at2759"/>
<feature type="signal peptide" evidence="4">
    <location>
        <begin position="1"/>
        <end position="24"/>
    </location>
</feature>
<feature type="compositionally biased region" description="Basic and acidic residues" evidence="2">
    <location>
        <begin position="60"/>
        <end position="73"/>
    </location>
</feature>
<feature type="region of interest" description="Disordered" evidence="2">
    <location>
        <begin position="1125"/>
        <end position="1158"/>
    </location>
</feature>
<dbReference type="STRING" id="933084.A0A067PUZ4"/>
<name>A0A067PUZ4_9AGAM</name>
<evidence type="ECO:0000256" key="2">
    <source>
        <dbReference type="SAM" id="MobiDB-lite"/>
    </source>
</evidence>
<feature type="compositionally biased region" description="Low complexity" evidence="2">
    <location>
        <begin position="104"/>
        <end position="119"/>
    </location>
</feature>
<dbReference type="Gene3D" id="1.25.40.10">
    <property type="entry name" value="Tetratricopeptide repeat domain"/>
    <property type="match status" value="3"/>
</dbReference>
<dbReference type="PANTHER" id="PTHR11102:SF147">
    <property type="entry name" value="SEL1L ADAPTOR SUBUNIT OF ERAD E3 UBIQUITIN LIGASE"/>
    <property type="match status" value="1"/>
</dbReference>
<feature type="compositionally biased region" description="Low complexity" evidence="2">
    <location>
        <begin position="989"/>
        <end position="1001"/>
    </location>
</feature>
<dbReference type="PANTHER" id="PTHR11102">
    <property type="entry name" value="SEL-1-LIKE PROTEIN"/>
    <property type="match status" value="1"/>
</dbReference>
<evidence type="ECO:0008006" key="7">
    <source>
        <dbReference type="Google" id="ProtNLM"/>
    </source>
</evidence>
<feature type="region of interest" description="Disordered" evidence="2">
    <location>
        <begin position="975"/>
        <end position="1004"/>
    </location>
</feature>
<dbReference type="SMART" id="SM00671">
    <property type="entry name" value="SEL1"/>
    <property type="match status" value="7"/>
</dbReference>
<keyword evidence="3" id="KW-0812">Transmembrane</keyword>
<feature type="region of interest" description="Disordered" evidence="2">
    <location>
        <begin position="29"/>
        <end position="73"/>
    </location>
</feature>
<dbReference type="GO" id="GO:0036503">
    <property type="term" value="P:ERAD pathway"/>
    <property type="evidence" value="ECO:0007669"/>
    <property type="project" value="TreeGrafter"/>
</dbReference>
<feature type="region of interest" description="Disordered" evidence="2">
    <location>
        <begin position="1034"/>
        <end position="1079"/>
    </location>
</feature>
<feature type="compositionally biased region" description="Basic and acidic residues" evidence="2">
    <location>
        <begin position="535"/>
        <end position="548"/>
    </location>
</feature>
<evidence type="ECO:0000313" key="6">
    <source>
        <dbReference type="Proteomes" id="UP000027265"/>
    </source>
</evidence>
<keyword evidence="4" id="KW-0732">Signal</keyword>
<keyword evidence="6" id="KW-1185">Reference proteome</keyword>
<reference evidence="6" key="1">
    <citation type="journal article" date="2014" name="Proc. Natl. Acad. Sci. U.S.A.">
        <title>Extensive sampling of basidiomycete genomes demonstrates inadequacy of the white-rot/brown-rot paradigm for wood decay fungi.</title>
        <authorList>
            <person name="Riley R."/>
            <person name="Salamov A.A."/>
            <person name="Brown D.W."/>
            <person name="Nagy L.G."/>
            <person name="Floudas D."/>
            <person name="Held B.W."/>
            <person name="Levasseur A."/>
            <person name="Lombard V."/>
            <person name="Morin E."/>
            <person name="Otillar R."/>
            <person name="Lindquist E.A."/>
            <person name="Sun H."/>
            <person name="LaButti K.M."/>
            <person name="Schmutz J."/>
            <person name="Jabbour D."/>
            <person name="Luo H."/>
            <person name="Baker S.E."/>
            <person name="Pisabarro A.G."/>
            <person name="Walton J.D."/>
            <person name="Blanchette R.A."/>
            <person name="Henrissat B."/>
            <person name="Martin F."/>
            <person name="Cullen D."/>
            <person name="Hibbett D.S."/>
            <person name="Grigoriev I.V."/>
        </authorList>
    </citation>
    <scope>NUCLEOTIDE SEQUENCE [LARGE SCALE GENOMIC DNA]</scope>
    <source>
        <strain evidence="6">MUCL 33604</strain>
    </source>
</reference>
<protein>
    <recommendedName>
        <fullName evidence="7">HCP-like protein</fullName>
    </recommendedName>
</protein>
<organism evidence="5 6">
    <name type="scientific">Jaapia argillacea MUCL 33604</name>
    <dbReference type="NCBI Taxonomy" id="933084"/>
    <lineage>
        <taxon>Eukaryota</taxon>
        <taxon>Fungi</taxon>
        <taxon>Dikarya</taxon>
        <taxon>Basidiomycota</taxon>
        <taxon>Agaricomycotina</taxon>
        <taxon>Agaricomycetes</taxon>
        <taxon>Agaricomycetidae</taxon>
        <taxon>Jaapiales</taxon>
        <taxon>Jaapiaceae</taxon>
        <taxon>Jaapia</taxon>
    </lineage>
</organism>
<evidence type="ECO:0000256" key="4">
    <source>
        <dbReference type="SAM" id="SignalP"/>
    </source>
</evidence>
<dbReference type="InterPro" id="IPR050767">
    <property type="entry name" value="Sel1_AlgK"/>
</dbReference>
<dbReference type="InterPro" id="IPR011990">
    <property type="entry name" value="TPR-like_helical_dom_sf"/>
</dbReference>
<sequence>MKRHMHRWLLVVGLALLAVVCCNAQPRDEQRHPLESSASVSSTPAPSTLSNAYQHQGGSGDHETPNDHPQESVDHMAEAQKSYRLALHILNQLTSLPPSSLSSLPSSPSLFFPSSSSSSQNSHSPYQNKIWNAILPNPQGPGPLASALRILMKLRVQGERLVGRVRALGLGGGGSGGGKRGKGEEELRGRAVKVVDLLEHAGELGYVEAWWVLGQISLVPPTPHFTQNPRLAYTSYLKHAQATGSPTSQSLLAFFHASGYQDVVPIDQARALLWYTFAGVGGETGVAAPAAGSGVSGSDEGGHEESGHDGGAKDASGKEEGAGKEEPPTQRQETRKGDKGAQMALGWKYWAGVGVEEVCGRALEWYEAAGEQAFAAFLAPNLPLHMTLPLTHTKLSDLVGGVYETDWFTFRCLPTFHACVLLSLSGPGASVASTGLNAQRPAIRAAAARMAGEGWEDVLEYYIFNADRGETDFAYRLGKIFYQGSLYASYGGIASSGEGVGALPRDFARARYYFLRIARQIWPKDPINPLTYSPSKDRDATNHAKDGGEDGPVGYAAAAAGYLGRMYLRGEGVGRDVGVAKMWFERGAEFGDKECHNALGVMWRDGLIPGGDGREGGKGRVDEKRALIHFDVAAGQELAEAQVNRGKYHYFRNELKLAQTYFETALRNGSPLEAYYYLALIHASQYRLYLAHSKTTGVGGGAGAGSCAIAVSFYKVVAERGVWSQDEINKAAFGVRAGKGGRAVWDVDWNGDLVREAEDAWNSGTERGKDVAILKWWVAAERGVEVAQNNLAFVLDQGTVFSSALPSYLTFNFGFLDTSLLRGTPLSPTSNTTARLALTQYTRSAAQHNVDALVKVGDYYYHGLGVADEHLEGGEKEKERKRWEKAAGYYQAAAQTQMSALAMWNLGWMYENGVGVPQDFHLAKRYYDLALETNSEAYLPVLISLVKLYARSIWHTLGGGTGGLNLLQYDEYEGPGGRQGGENREIAAGSGDDQGQRQDNGGSHEEYTLNEDVVAQEFEEDGGPWYMGKAREEFDRRRRGDGQAQRREEDPVQWARERRNAEAERDSDFGPEDYFEGALRGGHRGEEEVDEFGETFLLAFLCVLVSVLIYYRGRYVERLRREEQERARQQGVPPPPQPDLGLFPPPGDPARDDWAILR</sequence>
<feature type="region of interest" description="Disordered" evidence="2">
    <location>
        <begin position="290"/>
        <end position="339"/>
    </location>
</feature>
<gene>
    <name evidence="5" type="ORF">JAAARDRAFT_195973</name>
</gene>
<dbReference type="GO" id="GO:0005789">
    <property type="term" value="C:endoplasmic reticulum membrane"/>
    <property type="evidence" value="ECO:0007669"/>
    <property type="project" value="TreeGrafter"/>
</dbReference>
<dbReference type="HOGENOM" id="CLU_007931_0_1_1"/>
<dbReference type="Pfam" id="PF08238">
    <property type="entry name" value="Sel1"/>
    <property type="match status" value="6"/>
</dbReference>
<feature type="compositionally biased region" description="Basic and acidic residues" evidence="2">
    <location>
        <begin position="1034"/>
        <end position="1068"/>
    </location>
</feature>
<dbReference type="AlphaFoldDB" id="A0A067PUZ4"/>
<feature type="compositionally biased region" description="Basic and acidic residues" evidence="2">
    <location>
        <begin position="300"/>
        <end position="339"/>
    </location>
</feature>
<feature type="chain" id="PRO_5001647036" description="HCP-like protein" evidence="4">
    <location>
        <begin position="25"/>
        <end position="1158"/>
    </location>
</feature>
<keyword evidence="3" id="KW-0472">Membrane</keyword>
<feature type="region of interest" description="Disordered" evidence="2">
    <location>
        <begin position="104"/>
        <end position="123"/>
    </location>
</feature>
<comment type="similarity">
    <text evidence="1">Belongs to the sel-1 family.</text>
</comment>
<feature type="compositionally biased region" description="Low complexity" evidence="2">
    <location>
        <begin position="36"/>
        <end position="50"/>
    </location>
</feature>
<proteinExistence type="inferred from homology"/>
<evidence type="ECO:0000313" key="5">
    <source>
        <dbReference type="EMBL" id="KDQ55097.1"/>
    </source>
</evidence>
<dbReference type="Proteomes" id="UP000027265">
    <property type="component" value="Unassembled WGS sequence"/>
</dbReference>
<dbReference type="SUPFAM" id="SSF81901">
    <property type="entry name" value="HCP-like"/>
    <property type="match status" value="3"/>
</dbReference>
<evidence type="ECO:0000256" key="3">
    <source>
        <dbReference type="SAM" id="Phobius"/>
    </source>
</evidence>
<feature type="compositionally biased region" description="Pro residues" evidence="2">
    <location>
        <begin position="1132"/>
        <end position="1148"/>
    </location>
</feature>
<accession>A0A067PUZ4</accession>
<evidence type="ECO:0000256" key="1">
    <source>
        <dbReference type="ARBA" id="ARBA00038101"/>
    </source>
</evidence>
<feature type="transmembrane region" description="Helical" evidence="3">
    <location>
        <begin position="1092"/>
        <end position="1111"/>
    </location>
</feature>
<dbReference type="EMBL" id="KL197726">
    <property type="protein sequence ID" value="KDQ55097.1"/>
    <property type="molecule type" value="Genomic_DNA"/>
</dbReference>